<keyword evidence="6 8" id="KW-0326">Glycosidase</keyword>
<dbReference type="GO" id="GO:0000703">
    <property type="term" value="F:oxidized pyrimidine nucleobase lesion DNA N-glycosylase activity"/>
    <property type="evidence" value="ECO:0007669"/>
    <property type="project" value="UniProtKB-UniRule"/>
</dbReference>
<dbReference type="EC" id="4.2.99.18" evidence="8"/>
<dbReference type="GO" id="GO:0140078">
    <property type="term" value="F:class I DNA-(apurinic or apyrimidinic site) endonuclease activity"/>
    <property type="evidence" value="ECO:0007669"/>
    <property type="project" value="UniProtKB-EC"/>
</dbReference>
<dbReference type="GO" id="GO:0006285">
    <property type="term" value="P:base-excision repair, AP site formation"/>
    <property type="evidence" value="ECO:0007669"/>
    <property type="project" value="UniProtKB-UniRule"/>
</dbReference>
<reference evidence="10 11" key="1">
    <citation type="journal article" date="2011" name="Proc. Natl. Acad. Sci. U.S.A.">
        <title>Evolutionary erosion of yeast sex chromosomes by mating-type switching accidents.</title>
        <authorList>
            <person name="Gordon J.L."/>
            <person name="Armisen D."/>
            <person name="Proux-Wera E."/>
            <person name="Oheigeartaigh S.S."/>
            <person name="Byrne K.P."/>
            <person name="Wolfe K.H."/>
        </authorList>
    </citation>
    <scope>NUCLEOTIDE SEQUENCE [LARGE SCALE GENOMIC DNA]</scope>
    <source>
        <strain evidence="11">ATCC 24235 / CBS 4417 / NBRC 1672 / NRRL Y-8282 / UCD 70-5</strain>
    </source>
</reference>
<dbReference type="InterPro" id="IPR000445">
    <property type="entry name" value="HhH_motif"/>
</dbReference>
<dbReference type="OrthoDB" id="2099276at2759"/>
<dbReference type="InterPro" id="IPR030841">
    <property type="entry name" value="NTH1"/>
</dbReference>
<dbReference type="EC" id="3.2.2.-" evidence="8"/>
<dbReference type="AlphaFoldDB" id="G8BWL3"/>
<dbReference type="HOGENOM" id="CLU_012862_4_3_1"/>
<evidence type="ECO:0000256" key="2">
    <source>
        <dbReference type="ARBA" id="ARBA00022763"/>
    </source>
</evidence>
<keyword evidence="5 8" id="KW-0456">Lyase</keyword>
<dbReference type="GO" id="GO:0034599">
    <property type="term" value="P:cellular response to oxidative stress"/>
    <property type="evidence" value="ECO:0007669"/>
    <property type="project" value="EnsemblFungi"/>
</dbReference>
<evidence type="ECO:0000259" key="9">
    <source>
        <dbReference type="SMART" id="SM00478"/>
    </source>
</evidence>
<dbReference type="KEGG" id="tpf:TPHA_0H02610"/>
<feature type="domain" description="HhH-GPD" evidence="9">
    <location>
        <begin position="179"/>
        <end position="339"/>
    </location>
</feature>
<dbReference type="STRING" id="1071381.G8BWL3"/>
<dbReference type="Gene3D" id="1.10.1670.10">
    <property type="entry name" value="Helix-hairpin-Helix base-excision DNA repair enzymes (C-terminal)"/>
    <property type="match status" value="1"/>
</dbReference>
<dbReference type="Pfam" id="PF00730">
    <property type="entry name" value="HhH-GPD"/>
    <property type="match status" value="1"/>
</dbReference>
<keyword evidence="2 8" id="KW-0227">DNA damage</keyword>
<feature type="active site" description="Nucleophile; for N-glycosylase activity" evidence="8">
    <location>
        <position position="278"/>
    </location>
</feature>
<evidence type="ECO:0000256" key="6">
    <source>
        <dbReference type="ARBA" id="ARBA00023295"/>
    </source>
</evidence>
<accession>G8BWL3</accession>
<keyword evidence="8" id="KW-0539">Nucleus</keyword>
<dbReference type="EMBL" id="HE612863">
    <property type="protein sequence ID" value="CCE64464.1"/>
    <property type="molecule type" value="Genomic_DNA"/>
</dbReference>
<keyword evidence="8" id="KW-0496">Mitochondrion</keyword>
<evidence type="ECO:0000256" key="7">
    <source>
        <dbReference type="ARBA" id="ARBA00044632"/>
    </source>
</evidence>
<name>G8BWL3_TETPH</name>
<evidence type="ECO:0000313" key="10">
    <source>
        <dbReference type="EMBL" id="CCE64464.1"/>
    </source>
</evidence>
<dbReference type="Proteomes" id="UP000005666">
    <property type="component" value="Chromosome 8"/>
</dbReference>
<dbReference type="InterPro" id="IPR004036">
    <property type="entry name" value="Endonuclease-III-like_CS2"/>
</dbReference>
<dbReference type="PANTHER" id="PTHR43286:SF1">
    <property type="entry name" value="ENDONUCLEASE III-LIKE PROTEIN 1"/>
    <property type="match status" value="1"/>
</dbReference>
<dbReference type="OMA" id="KLFKWVD"/>
<dbReference type="GeneID" id="11534029"/>
<comment type="subcellular location">
    <subcellularLocation>
        <location evidence="8">Nucleus</location>
    </subcellularLocation>
    <subcellularLocation>
        <location evidence="8">Mitochondrion</location>
    </subcellularLocation>
</comment>
<evidence type="ECO:0000256" key="3">
    <source>
        <dbReference type="ARBA" id="ARBA00022801"/>
    </source>
</evidence>
<gene>
    <name evidence="10" type="primary">TPHA0H02610</name>
    <name evidence="8" type="synonym">NTG1</name>
    <name evidence="10" type="ordered locus">TPHA_0H02610</name>
</gene>
<keyword evidence="3 8" id="KW-0378">Hydrolase</keyword>
<dbReference type="GO" id="GO:0006289">
    <property type="term" value="P:nucleotide-excision repair"/>
    <property type="evidence" value="ECO:0007669"/>
    <property type="project" value="TreeGrafter"/>
</dbReference>
<dbReference type="HAMAP" id="MF_03183">
    <property type="entry name" value="Endonuclease_III_Nth"/>
    <property type="match status" value="1"/>
</dbReference>
<dbReference type="GO" id="GO:0008534">
    <property type="term" value="F:oxidized purine nucleobase lesion DNA N-glycosylase activity"/>
    <property type="evidence" value="ECO:0007669"/>
    <property type="project" value="EnsemblFungi"/>
</dbReference>
<dbReference type="GO" id="GO:0005634">
    <property type="term" value="C:nucleus"/>
    <property type="evidence" value="ECO:0007669"/>
    <property type="project" value="UniProtKB-SubCell"/>
</dbReference>
<evidence type="ECO:0000256" key="1">
    <source>
        <dbReference type="ARBA" id="ARBA00008343"/>
    </source>
</evidence>
<comment type="caution">
    <text evidence="8">Lacks conserved residue(s) required for the propagation of feature annotation.</text>
</comment>
<keyword evidence="4 8" id="KW-0234">DNA repair</keyword>
<proteinExistence type="inferred from homology"/>
<evidence type="ECO:0000256" key="5">
    <source>
        <dbReference type="ARBA" id="ARBA00023239"/>
    </source>
</evidence>
<dbReference type="eggNOG" id="KOG1921">
    <property type="taxonomic scope" value="Eukaryota"/>
</dbReference>
<dbReference type="RefSeq" id="XP_003686898.1">
    <property type="nucleotide sequence ID" value="XM_003686850.1"/>
</dbReference>
<dbReference type="GO" id="GO:0003677">
    <property type="term" value="F:DNA binding"/>
    <property type="evidence" value="ECO:0007669"/>
    <property type="project" value="UniProtKB-UniRule"/>
</dbReference>
<sequence length="455" mass="52926">MRILLDKYNKSIYTFINKSIVMRNTRKRLRSDYDLVSPIKDEPKIKSKYFKKEEDGLIVTLDNDKIEVPYEDKVDIEWVKTLKNGEYFKYLDDKTGEKPHQWRQPLDLSIFKNTPKHLLPDNFISTYSKIRLIRSMIRTPVDTMGCATLPLTVGVKVGIKKSQIIPKNYRLQTLLGVMLSAQTKDEVTAQAIHNIMEYCIDELKSEEGLNLDSLLEIDNKTLDDMIYSVGFHNRKTKFIKETAKLLKEKYNSDIPSNIKDLLALPGVGPKMGYLVMQKAWGKIDGICVDVHVHRFAKLFKWVDPKKCTTPEHTRKALEKWLPHELWYEINSVLVGFGQVISEPSFKRFRLNSNKMINSKISKNEEDTQITGLEDWSLEFTKSRGDCSEWLNYVNNINIKENIIKNEDGLENILKTEYATSIVEKNDVFQLKSESETYKIEEPILKKETIKVKIEN</sequence>
<dbReference type="PROSITE" id="PS01155">
    <property type="entry name" value="ENDONUCLEASE_III_2"/>
    <property type="match status" value="1"/>
</dbReference>
<dbReference type="FunFam" id="1.10.340.30:FF:000001">
    <property type="entry name" value="Endonuclease III"/>
    <property type="match status" value="1"/>
</dbReference>
<dbReference type="SUPFAM" id="SSF48150">
    <property type="entry name" value="DNA-glycosylase"/>
    <property type="match status" value="1"/>
</dbReference>
<evidence type="ECO:0000256" key="8">
    <source>
        <dbReference type="HAMAP-Rule" id="MF_03183"/>
    </source>
</evidence>
<dbReference type="InterPro" id="IPR023170">
    <property type="entry name" value="HhH_base_excis_C"/>
</dbReference>
<dbReference type="GO" id="GO:0005739">
    <property type="term" value="C:mitochondrion"/>
    <property type="evidence" value="ECO:0007669"/>
    <property type="project" value="UniProtKB-SubCell"/>
</dbReference>
<dbReference type="InterPro" id="IPR003265">
    <property type="entry name" value="HhH-GPD_domain"/>
</dbReference>
<dbReference type="CDD" id="cd00056">
    <property type="entry name" value="ENDO3c"/>
    <property type="match status" value="1"/>
</dbReference>
<dbReference type="SMART" id="SM00478">
    <property type="entry name" value="ENDO3c"/>
    <property type="match status" value="1"/>
</dbReference>
<comment type="catalytic activity">
    <reaction evidence="7 8">
        <text>2'-deoxyribonucleotide-(2'-deoxyribose 5'-phosphate)-2'-deoxyribonucleotide-DNA = a 3'-end 2'-deoxyribonucleotide-(2,3-dehydro-2,3-deoxyribose 5'-phosphate)-DNA + a 5'-end 5'-phospho-2'-deoxyribonucleoside-DNA + H(+)</text>
        <dbReference type="Rhea" id="RHEA:66592"/>
        <dbReference type="Rhea" id="RHEA-COMP:13180"/>
        <dbReference type="Rhea" id="RHEA-COMP:16897"/>
        <dbReference type="Rhea" id="RHEA-COMP:17067"/>
        <dbReference type="ChEBI" id="CHEBI:15378"/>
        <dbReference type="ChEBI" id="CHEBI:136412"/>
        <dbReference type="ChEBI" id="CHEBI:157695"/>
        <dbReference type="ChEBI" id="CHEBI:167181"/>
        <dbReference type="EC" id="4.2.99.18"/>
    </reaction>
</comment>
<dbReference type="PANTHER" id="PTHR43286">
    <property type="entry name" value="ENDONUCLEASE III-LIKE PROTEIN 1"/>
    <property type="match status" value="1"/>
</dbReference>
<dbReference type="Pfam" id="PF00633">
    <property type="entry name" value="HHH"/>
    <property type="match status" value="1"/>
</dbReference>
<keyword evidence="11" id="KW-1185">Reference proteome</keyword>
<comment type="function">
    <text evidence="8">Bifunctional DNA N-glycosylase with associated apurinic/apyrimidinic (AP) lyase function that catalyzes the first step in base excision repair (BER), the primary repair pathway for the repair of oxidative DNA damage. The DNA N-glycosylase activity releases the damaged DNA base from DNA by cleaving the N-glycosidic bond, leaving an AP site. The AP lyase activity cleaves the phosphodiester bond 3' to the AP site by a beta-elimination. Primarily recognizes and repairs oxidative base damage of pyrimidines.</text>
</comment>
<dbReference type="GO" id="GO:0090297">
    <property type="term" value="P:positive regulation of mitochondrial DNA replication"/>
    <property type="evidence" value="ECO:0007669"/>
    <property type="project" value="EnsemblFungi"/>
</dbReference>
<dbReference type="InterPro" id="IPR011257">
    <property type="entry name" value="DNA_glycosylase"/>
</dbReference>
<dbReference type="Gene3D" id="1.10.340.30">
    <property type="entry name" value="Hypothetical protein, domain 2"/>
    <property type="match status" value="1"/>
</dbReference>
<protein>
    <recommendedName>
        <fullName evidence="8">Endonuclease III homolog</fullName>
        <ecNumber evidence="8">3.2.2.-</ecNumber>
        <ecNumber evidence="8">4.2.99.18</ecNumber>
    </recommendedName>
    <alternativeName>
        <fullName evidence="8">Bifunctional DNA N-glycosylase/DNA-(apurinic or apyrimidinic site) lyase</fullName>
        <shortName evidence="8">DNA glycosylase/AP lyase</shortName>
    </alternativeName>
</protein>
<evidence type="ECO:0000313" key="11">
    <source>
        <dbReference type="Proteomes" id="UP000005666"/>
    </source>
</evidence>
<comment type="similarity">
    <text evidence="1 8">Belongs to the Nth/MutY family.</text>
</comment>
<evidence type="ECO:0000256" key="4">
    <source>
        <dbReference type="ARBA" id="ARBA00023204"/>
    </source>
</evidence>
<organism evidence="10 11">
    <name type="scientific">Tetrapisispora phaffii (strain ATCC 24235 / CBS 4417 / NBRC 1672 / NRRL Y-8282 / UCD 70-5)</name>
    <name type="common">Yeast</name>
    <name type="synonym">Fabospora phaffii</name>
    <dbReference type="NCBI Taxonomy" id="1071381"/>
    <lineage>
        <taxon>Eukaryota</taxon>
        <taxon>Fungi</taxon>
        <taxon>Dikarya</taxon>
        <taxon>Ascomycota</taxon>
        <taxon>Saccharomycotina</taxon>
        <taxon>Saccharomycetes</taxon>
        <taxon>Saccharomycetales</taxon>
        <taxon>Saccharomycetaceae</taxon>
        <taxon>Tetrapisispora</taxon>
    </lineage>
</organism>